<keyword evidence="1" id="KW-0472">Membrane</keyword>
<evidence type="ECO:0000313" key="2">
    <source>
        <dbReference type="EMBL" id="MDP8148286.1"/>
    </source>
</evidence>
<reference evidence="2 3" key="1">
    <citation type="journal article" date="2023" name="Front. Microbiol.">
        <title>Phylogeography and host specificity of Pasteurellaceae pathogenic to sea-farmed fish in the north-east Atlantic.</title>
        <authorList>
            <person name="Gulla S."/>
            <person name="Colquhoun D.J."/>
            <person name="Olsen A.B."/>
            <person name="Spilsberg B."/>
            <person name="Lagesen K."/>
            <person name="Aakesson C.P."/>
            <person name="Strom S."/>
            <person name="Manji F."/>
            <person name="Birkbeck T.H."/>
            <person name="Nilsen H.K."/>
        </authorList>
    </citation>
    <scope>NUCLEOTIDE SEQUENCE [LARGE SCALE GENOMIC DNA]</scope>
    <source>
        <strain evidence="2 3">NVIB3131</strain>
    </source>
</reference>
<feature type="transmembrane region" description="Helical" evidence="1">
    <location>
        <begin position="58"/>
        <end position="80"/>
    </location>
</feature>
<evidence type="ECO:0000256" key="1">
    <source>
        <dbReference type="SAM" id="Phobius"/>
    </source>
</evidence>
<proteinExistence type="predicted"/>
<dbReference type="Proteomes" id="UP001226020">
    <property type="component" value="Unassembled WGS sequence"/>
</dbReference>
<dbReference type="EMBL" id="JASAXT010000005">
    <property type="protein sequence ID" value="MDP8148286.1"/>
    <property type="molecule type" value="Genomic_DNA"/>
</dbReference>
<gene>
    <name evidence="2" type="ORF">QJU57_04210</name>
</gene>
<name>A0AAW8C903_9PAST</name>
<sequence>MKNTIKSISQDIEKIKTLLFMFITLFFMPTSAFANIPDLTLGSIGVPGVDDNSSVMKTIIMIIAFIVFILVIAVVGFGLADTMSTFFRQLNDARKEGDWSSLLRFIGLAFAILAIIFLLMGYINKHVIDVANGIS</sequence>
<organism evidence="2 3">
    <name type="scientific">Phocoenobacter atlanticus subsp. atlanticus</name>
    <dbReference type="NCBI Taxonomy" id="3061285"/>
    <lineage>
        <taxon>Bacteria</taxon>
        <taxon>Pseudomonadati</taxon>
        <taxon>Pseudomonadota</taxon>
        <taxon>Gammaproteobacteria</taxon>
        <taxon>Pasteurellales</taxon>
        <taxon>Pasteurellaceae</taxon>
        <taxon>Phocoenobacter</taxon>
        <taxon>Phocoenobacter atlanticus</taxon>
    </lineage>
</organism>
<feature type="transmembrane region" description="Helical" evidence="1">
    <location>
        <begin position="101"/>
        <end position="123"/>
    </location>
</feature>
<protein>
    <submittedName>
        <fullName evidence="2">Uncharacterized protein</fullName>
    </submittedName>
</protein>
<evidence type="ECO:0000313" key="3">
    <source>
        <dbReference type="Proteomes" id="UP001226020"/>
    </source>
</evidence>
<dbReference type="AlphaFoldDB" id="A0AAW8C903"/>
<keyword evidence="3" id="KW-1185">Reference proteome</keyword>
<keyword evidence="1" id="KW-0812">Transmembrane</keyword>
<keyword evidence="1" id="KW-1133">Transmembrane helix</keyword>
<comment type="caution">
    <text evidence="2">The sequence shown here is derived from an EMBL/GenBank/DDBJ whole genome shotgun (WGS) entry which is preliminary data.</text>
</comment>
<dbReference type="RefSeq" id="WP_306351461.1">
    <property type="nucleotide sequence ID" value="NZ_JASAWV010000005.1"/>
</dbReference>
<accession>A0AAW8C903</accession>